<proteinExistence type="predicted"/>
<name>A0A845QG94_9HYPH</name>
<dbReference type="GeneID" id="300653963"/>
<dbReference type="AlphaFoldDB" id="A0A845QG94"/>
<dbReference type="GO" id="GO:0051920">
    <property type="term" value="F:peroxiredoxin activity"/>
    <property type="evidence" value="ECO:0007669"/>
    <property type="project" value="InterPro"/>
</dbReference>
<reference evidence="2 3" key="1">
    <citation type="journal article" date="2016" name="Int. J. Syst. Evol. Microbiol.">
        <title>Pyruvatibacter mobilis gen. nov., sp. nov., a marine bacterium from the culture broth of Picochlorum sp. 122.</title>
        <authorList>
            <person name="Wang G."/>
            <person name="Tang M."/>
            <person name="Wu H."/>
            <person name="Dai S."/>
            <person name="Li T."/>
            <person name="Chen C."/>
            <person name="He H."/>
            <person name="Fan J."/>
            <person name="Xiang W."/>
            <person name="Li X."/>
        </authorList>
    </citation>
    <scope>NUCLEOTIDE SEQUENCE [LARGE SCALE GENOMIC DNA]</scope>
    <source>
        <strain evidence="2 3">GYP-11</strain>
    </source>
</reference>
<evidence type="ECO:0000313" key="2">
    <source>
        <dbReference type="EMBL" id="NBG96990.1"/>
    </source>
</evidence>
<gene>
    <name evidence="2" type="ORF">GTQ45_14730</name>
</gene>
<dbReference type="PANTHER" id="PTHR35446:SF2">
    <property type="entry name" value="CARBOXYMUCONOLACTONE DECARBOXYLASE-LIKE DOMAIN-CONTAINING PROTEIN"/>
    <property type="match status" value="1"/>
</dbReference>
<comment type="caution">
    <text evidence="2">The sequence shown here is derived from an EMBL/GenBank/DDBJ whole genome shotgun (WGS) entry which is preliminary data.</text>
</comment>
<dbReference type="Pfam" id="PF02627">
    <property type="entry name" value="CMD"/>
    <property type="match status" value="1"/>
</dbReference>
<dbReference type="InterPro" id="IPR029032">
    <property type="entry name" value="AhpD-like"/>
</dbReference>
<dbReference type="SUPFAM" id="SSF69118">
    <property type="entry name" value="AhpD-like"/>
    <property type="match status" value="1"/>
</dbReference>
<accession>A0A845QG94</accession>
<dbReference type="Gene3D" id="1.20.1290.10">
    <property type="entry name" value="AhpD-like"/>
    <property type="match status" value="1"/>
</dbReference>
<evidence type="ECO:0000259" key="1">
    <source>
        <dbReference type="Pfam" id="PF02627"/>
    </source>
</evidence>
<dbReference type="NCBIfam" id="TIGR00778">
    <property type="entry name" value="ahpD_dom"/>
    <property type="match status" value="1"/>
</dbReference>
<dbReference type="OrthoDB" id="9801997at2"/>
<dbReference type="EMBL" id="WXYQ01000013">
    <property type="protein sequence ID" value="NBG96990.1"/>
    <property type="molecule type" value="Genomic_DNA"/>
</dbReference>
<dbReference type="RefSeq" id="WP_160588974.1">
    <property type="nucleotide sequence ID" value="NZ_BMHN01000001.1"/>
</dbReference>
<evidence type="ECO:0000313" key="3">
    <source>
        <dbReference type="Proteomes" id="UP000470384"/>
    </source>
</evidence>
<dbReference type="Proteomes" id="UP000470384">
    <property type="component" value="Unassembled WGS sequence"/>
</dbReference>
<dbReference type="InterPro" id="IPR003779">
    <property type="entry name" value="CMD-like"/>
</dbReference>
<feature type="domain" description="Carboxymuconolactone decarboxylase-like" evidence="1">
    <location>
        <begin position="14"/>
        <end position="95"/>
    </location>
</feature>
<keyword evidence="3" id="KW-1185">Reference proteome</keyword>
<sequence>MSGNRVTIYKTAAKAVKAFTDVEAFLDNAGLDPLLRHLIKLRVSQINGCAFCVNMHIREAREDNEAEARLDHLVVWRHVDDYTPAERAALAWAEALTTRGTGENLTALHRDLADHFSQEHIDAITLVVVMINNWNRMQIALHNEQF</sequence>
<protein>
    <submittedName>
        <fullName evidence="2">Carboxymuconolactone decarboxylase family protein</fullName>
    </submittedName>
</protein>
<dbReference type="PANTHER" id="PTHR35446">
    <property type="entry name" value="SI:CH211-175M2.5"/>
    <property type="match status" value="1"/>
</dbReference>
<organism evidence="2 3">
    <name type="scientific">Pyruvatibacter mobilis</name>
    <dbReference type="NCBI Taxonomy" id="1712261"/>
    <lineage>
        <taxon>Bacteria</taxon>
        <taxon>Pseudomonadati</taxon>
        <taxon>Pseudomonadota</taxon>
        <taxon>Alphaproteobacteria</taxon>
        <taxon>Hyphomicrobiales</taxon>
        <taxon>Parvibaculaceae</taxon>
        <taxon>Pyruvatibacter</taxon>
    </lineage>
</organism>
<dbReference type="InterPro" id="IPR004675">
    <property type="entry name" value="AhpD_core"/>
</dbReference>